<organism evidence="1 2">
    <name type="scientific">Clostridium faecium</name>
    <dbReference type="NCBI Taxonomy" id="2762223"/>
    <lineage>
        <taxon>Bacteria</taxon>
        <taxon>Bacillati</taxon>
        <taxon>Bacillota</taxon>
        <taxon>Clostridia</taxon>
        <taxon>Eubacteriales</taxon>
        <taxon>Clostridiaceae</taxon>
        <taxon>Clostridium</taxon>
    </lineage>
</organism>
<name>A0ABR8YTH3_9CLOT</name>
<dbReference type="EMBL" id="JACSQB010000080">
    <property type="protein sequence ID" value="MBD8047563.1"/>
    <property type="molecule type" value="Genomic_DNA"/>
</dbReference>
<dbReference type="Proteomes" id="UP000627166">
    <property type="component" value="Unassembled WGS sequence"/>
</dbReference>
<proteinExistence type="predicted"/>
<comment type="caution">
    <text evidence="1">The sequence shown here is derived from an EMBL/GenBank/DDBJ whole genome shotgun (WGS) entry which is preliminary data.</text>
</comment>
<accession>A0ABR8YTH3</accession>
<reference evidence="1 2" key="1">
    <citation type="submission" date="2020-08" db="EMBL/GenBank/DDBJ databases">
        <title>A Genomic Blueprint of the Chicken Gut Microbiome.</title>
        <authorList>
            <person name="Gilroy R."/>
            <person name="Ravi A."/>
            <person name="Getino M."/>
            <person name="Pursley I."/>
            <person name="Horton D.L."/>
            <person name="Alikhan N.-F."/>
            <person name="Baker D."/>
            <person name="Gharbi K."/>
            <person name="Hall N."/>
            <person name="Watson M."/>
            <person name="Adriaenssens E.M."/>
            <person name="Foster-Nyarko E."/>
            <person name="Jarju S."/>
            <person name="Secka A."/>
            <person name="Antonio M."/>
            <person name="Oren A."/>
            <person name="Chaudhuri R."/>
            <person name="La Ragione R.M."/>
            <person name="Hildebrand F."/>
            <person name="Pallen M.J."/>
        </authorList>
    </citation>
    <scope>NUCLEOTIDE SEQUENCE [LARGE SCALE GENOMIC DNA]</scope>
    <source>
        <strain evidence="1 2">N37</strain>
    </source>
</reference>
<sequence length="51" mass="5786">MKNNLVIGLVLLTLIILPSKNISSLEQDTMIKFNLKSIEVFQNSANFLHEL</sequence>
<protein>
    <submittedName>
        <fullName evidence="1">Uncharacterized protein</fullName>
    </submittedName>
</protein>
<keyword evidence="2" id="KW-1185">Reference proteome</keyword>
<dbReference type="RefSeq" id="WP_191740533.1">
    <property type="nucleotide sequence ID" value="NZ_JACSQB010000080.1"/>
</dbReference>
<evidence type="ECO:0000313" key="2">
    <source>
        <dbReference type="Proteomes" id="UP000627166"/>
    </source>
</evidence>
<gene>
    <name evidence="1" type="ORF">H9637_11020</name>
</gene>
<evidence type="ECO:0000313" key="1">
    <source>
        <dbReference type="EMBL" id="MBD8047563.1"/>
    </source>
</evidence>